<dbReference type="GO" id="GO:0005524">
    <property type="term" value="F:ATP binding"/>
    <property type="evidence" value="ECO:0007669"/>
    <property type="project" value="UniProtKB-KW"/>
</dbReference>
<dbReference type="InterPro" id="IPR003439">
    <property type="entry name" value="ABC_transporter-like_ATP-bd"/>
</dbReference>
<dbReference type="PANTHER" id="PTHR43776">
    <property type="entry name" value="TRANSPORT ATP-BINDING PROTEIN"/>
    <property type="match status" value="1"/>
</dbReference>
<dbReference type="Gene3D" id="3.40.50.300">
    <property type="entry name" value="P-loop containing nucleotide triphosphate hydrolases"/>
    <property type="match status" value="1"/>
</dbReference>
<dbReference type="AlphaFoldDB" id="A0A2S5VTB9"/>
<dbReference type="EMBL" id="PSXY01000015">
    <property type="protein sequence ID" value="PPF67081.1"/>
    <property type="molecule type" value="Genomic_DNA"/>
</dbReference>
<evidence type="ECO:0000256" key="3">
    <source>
        <dbReference type="ARBA" id="ARBA00022741"/>
    </source>
</evidence>
<dbReference type="InterPro" id="IPR017871">
    <property type="entry name" value="ABC_transporter-like_CS"/>
</dbReference>
<keyword evidence="4 7" id="KW-0067">ATP-binding</keyword>
<evidence type="ECO:0000259" key="6">
    <source>
        <dbReference type="PROSITE" id="PS50893"/>
    </source>
</evidence>
<dbReference type="InterPro" id="IPR050319">
    <property type="entry name" value="ABC_transp_ATP-bind"/>
</dbReference>
<evidence type="ECO:0000256" key="2">
    <source>
        <dbReference type="ARBA" id="ARBA00022448"/>
    </source>
</evidence>
<proteinExistence type="inferred from homology"/>
<keyword evidence="3" id="KW-0547">Nucleotide-binding</keyword>
<dbReference type="SUPFAM" id="SSF52540">
    <property type="entry name" value="P-loop containing nucleoside triphosphate hydrolases"/>
    <property type="match status" value="1"/>
</dbReference>
<comment type="similarity">
    <text evidence="1">Belongs to the ABC transporter superfamily.</text>
</comment>
<evidence type="ECO:0000256" key="5">
    <source>
        <dbReference type="SAM" id="MobiDB-lite"/>
    </source>
</evidence>
<dbReference type="SMART" id="SM00382">
    <property type="entry name" value="AAA"/>
    <property type="match status" value="1"/>
</dbReference>
<dbReference type="PANTHER" id="PTHR43776:SF7">
    <property type="entry name" value="D,D-DIPEPTIDE TRANSPORT ATP-BINDING PROTEIN DDPF-RELATED"/>
    <property type="match status" value="1"/>
</dbReference>
<dbReference type="InterPro" id="IPR003593">
    <property type="entry name" value="AAA+_ATPase"/>
</dbReference>
<evidence type="ECO:0000256" key="1">
    <source>
        <dbReference type="ARBA" id="ARBA00005417"/>
    </source>
</evidence>
<dbReference type="CDD" id="cd03257">
    <property type="entry name" value="ABC_NikE_OppD_transporters"/>
    <property type="match status" value="1"/>
</dbReference>
<evidence type="ECO:0000256" key="4">
    <source>
        <dbReference type="ARBA" id="ARBA00022840"/>
    </source>
</evidence>
<feature type="region of interest" description="Disordered" evidence="5">
    <location>
        <begin position="1"/>
        <end position="48"/>
    </location>
</feature>
<dbReference type="InterPro" id="IPR027417">
    <property type="entry name" value="P-loop_NTPase"/>
</dbReference>
<name>A0A2S5VTB9_9MICO</name>
<dbReference type="Proteomes" id="UP000239241">
    <property type="component" value="Unassembled WGS sequence"/>
</dbReference>
<comment type="caution">
    <text evidence="7">The sequence shown here is derived from an EMBL/GenBank/DDBJ whole genome shotgun (WGS) entry which is preliminary data.</text>
</comment>
<protein>
    <submittedName>
        <fullName evidence="7">ABC transporter ATP-binding protein</fullName>
    </submittedName>
</protein>
<feature type="domain" description="ABC transporter" evidence="6">
    <location>
        <begin position="33"/>
        <end position="270"/>
    </location>
</feature>
<accession>A0A2S5VTB9</accession>
<dbReference type="GO" id="GO:0055085">
    <property type="term" value="P:transmembrane transport"/>
    <property type="evidence" value="ECO:0007669"/>
    <property type="project" value="UniProtKB-ARBA"/>
</dbReference>
<gene>
    <name evidence="7" type="ORF">C5E16_10325</name>
</gene>
<dbReference type="PROSITE" id="PS00211">
    <property type="entry name" value="ABC_TRANSPORTER_1"/>
    <property type="match status" value="1"/>
</dbReference>
<dbReference type="GO" id="GO:0016887">
    <property type="term" value="F:ATP hydrolysis activity"/>
    <property type="evidence" value="ECO:0007669"/>
    <property type="project" value="InterPro"/>
</dbReference>
<dbReference type="Pfam" id="PF00005">
    <property type="entry name" value="ABC_tran"/>
    <property type="match status" value="1"/>
</dbReference>
<evidence type="ECO:0000313" key="8">
    <source>
        <dbReference type="Proteomes" id="UP000239241"/>
    </source>
</evidence>
<sequence length="282" mass="29393">MAGPGTGALTATGVTHRYPPRRDPAARRAARATRSSGASPVRGPAPALDDVSFRVAPGETVGIVGRSGSGKSTLLRVLLALETPAAGVVSLGDRAVVPGRASALRWYRRRVQLVPQDPGASLEPRMTVRQLVREPLRRLDVPGDHARIVARALDDVGLAASLADRRPGELSGGQAQRVALARAIAASPGILLADEPVSGVDLPLRDRIIELLDGLVRDRGLGLVLVSHDLDAVARLCGRSVVLAGGRIVEEGPTDRLLTDPAHPATRELADAVPRLPGAVTA</sequence>
<reference evidence="7 8" key="1">
    <citation type="submission" date="2018-02" db="EMBL/GenBank/DDBJ databases">
        <title>Bacteriophage NCPPB3778 and a type I-E CRISPR drive the evolution of the US Biological Select Agent, Rathayibacter toxicus.</title>
        <authorList>
            <person name="Davis E.W.II."/>
            <person name="Tabima J.F."/>
            <person name="Weisberg A.J."/>
            <person name="Lopes L.D."/>
            <person name="Wiseman M.S."/>
            <person name="Wiseman M.S."/>
            <person name="Pupko T."/>
            <person name="Belcher M.S."/>
            <person name="Sechler A.J."/>
            <person name="Tancos M.A."/>
            <person name="Schroeder B.K."/>
            <person name="Murray T.D."/>
            <person name="Luster D.G."/>
            <person name="Schneider W.L."/>
            <person name="Rogers E."/>
            <person name="Andreote F.D."/>
            <person name="Grunwald N.J."/>
            <person name="Putnam M.L."/>
            <person name="Chang J.H."/>
        </authorList>
    </citation>
    <scope>NUCLEOTIDE SEQUENCE [LARGE SCALE GENOMIC DNA]</scope>
    <source>
        <strain evidence="7 8">AY1B3</strain>
    </source>
</reference>
<organism evidence="7 8">
    <name type="scientific">Clavibacter michiganensis</name>
    <dbReference type="NCBI Taxonomy" id="28447"/>
    <lineage>
        <taxon>Bacteria</taxon>
        <taxon>Bacillati</taxon>
        <taxon>Actinomycetota</taxon>
        <taxon>Actinomycetes</taxon>
        <taxon>Micrococcales</taxon>
        <taxon>Microbacteriaceae</taxon>
        <taxon>Clavibacter</taxon>
    </lineage>
</organism>
<dbReference type="PROSITE" id="PS50893">
    <property type="entry name" value="ABC_TRANSPORTER_2"/>
    <property type="match status" value="1"/>
</dbReference>
<keyword evidence="2" id="KW-0813">Transport</keyword>
<evidence type="ECO:0000313" key="7">
    <source>
        <dbReference type="EMBL" id="PPF67081.1"/>
    </source>
</evidence>